<dbReference type="Gene3D" id="2.60.40.1930">
    <property type="match status" value="1"/>
</dbReference>
<sequence>MPRYIVAYPTTWSTAGRARLRAAMLLLALSAGLSSVHAQTDSLRAITKRVTAYNQQALQEKLYLHLDRPLYISGEIIWFKVNATDDVAHRPLALSQVAYVEVLDKEQRPVLQTKVALQQAKGHGSLALPASLASGNYTVRAYTNWMKNFSPDCFFHANISIVNTRTTLGLKVTKDTTSYTAQFFPEGGTLVKGVTSKVGFKIVDKTGKGIAATGTLLDQRGATVATFSTLKYGLGSFVLTPQATGAVYTAVLTLPNKQAFTRKLPVVAAQGVVLRVEEASPTQLRIGIESTVPGQAAEELLLLGHSRQQVAVSALTRLQAGKATVLVDRKTLPEGVTHFTVFNQEKKPLCERLFFTRPTHQLAITGRTAQQAYGTREKVNLQIATASAQAQPLPANMSLAVFRLDSLPSSALPNIHSYLWLTSDLKGNIENPDYYVSTPGPEAEQASDNLMLTHGWSRFRWADVLAGPSKPFQYLSELQGLTIPARVTTGGGKPAPGVIVYMATPSPKVNLFNSLSNSDGLVLFEASGLYSANDLILQTNTQKDSTYQIELLNPFSQQYSKSLPLPFTFSERNQQDILSRSLEMQTQNAYFSKQQAIFKLPVSDSAAFYGKPDEQYLLDEFTRFKVLEEVMREYVPGVQVRLRKDGFHFLVMDHVNNAIFPENPLVLLDGVPVFDINKIMAMDPLKIKKLDVMTSAYFQGAARYNGIVSYSTYKGDLAGFQLDPRALIQEYEGVQYQREFYSPSYATAEEKQRRLPDMRNLLYWNPDVTTTATGSTTLEFFTSDQPGTYEVVVQGLAADGLSGTARFQFEVKPAL</sequence>
<keyword evidence="3" id="KW-1185">Reference proteome</keyword>
<evidence type="ECO:0008006" key="4">
    <source>
        <dbReference type="Google" id="ProtNLM"/>
    </source>
</evidence>
<reference evidence="2 3" key="1">
    <citation type="submission" date="2020-05" db="EMBL/GenBank/DDBJ databases">
        <title>Complete genome sequence of Hymenobacter sp. TS19 in Coasted Sand Dune.</title>
        <authorList>
            <person name="Lee J.-H."/>
            <person name="Jung J.-H."/>
            <person name="Jeong S."/>
            <person name="Zhao L."/>
            <person name="Kim M.-K."/>
            <person name="Seo H.-S."/>
            <person name="Lim S."/>
        </authorList>
    </citation>
    <scope>NUCLEOTIDE SEQUENCE [LARGE SCALE GENOMIC DNA]</scope>
    <source>
        <strain evidence="2 3">TS19</strain>
    </source>
</reference>
<feature type="signal peptide" evidence="1">
    <location>
        <begin position="1"/>
        <end position="38"/>
    </location>
</feature>
<gene>
    <name evidence="2" type="ORF">HMJ29_18925</name>
</gene>
<evidence type="ECO:0000313" key="2">
    <source>
        <dbReference type="EMBL" id="QJX48870.1"/>
    </source>
</evidence>
<accession>A0A6M6BLR7</accession>
<dbReference type="EMBL" id="CP053538">
    <property type="protein sequence ID" value="QJX48870.1"/>
    <property type="molecule type" value="Genomic_DNA"/>
</dbReference>
<dbReference type="RefSeq" id="WP_171592952.1">
    <property type="nucleotide sequence ID" value="NZ_CP053538.1"/>
</dbReference>
<evidence type="ECO:0000256" key="1">
    <source>
        <dbReference type="SAM" id="SignalP"/>
    </source>
</evidence>
<organism evidence="2 3">
    <name type="scientific">Hymenobacter taeanensis</name>
    <dbReference type="NCBI Taxonomy" id="2735321"/>
    <lineage>
        <taxon>Bacteria</taxon>
        <taxon>Pseudomonadati</taxon>
        <taxon>Bacteroidota</taxon>
        <taxon>Cytophagia</taxon>
        <taxon>Cytophagales</taxon>
        <taxon>Hymenobacteraceae</taxon>
        <taxon>Hymenobacter</taxon>
    </lineage>
</organism>
<dbReference type="Proteomes" id="UP000501623">
    <property type="component" value="Chromosome"/>
</dbReference>
<evidence type="ECO:0000313" key="3">
    <source>
        <dbReference type="Proteomes" id="UP000501623"/>
    </source>
</evidence>
<keyword evidence="1" id="KW-0732">Signal</keyword>
<proteinExistence type="predicted"/>
<feature type="chain" id="PRO_5026679325" description="Macroglobulin domain-containing protein" evidence="1">
    <location>
        <begin position="39"/>
        <end position="815"/>
    </location>
</feature>
<dbReference type="AlphaFoldDB" id="A0A6M6BLR7"/>
<protein>
    <recommendedName>
        <fullName evidence="4">Macroglobulin domain-containing protein</fullName>
    </recommendedName>
</protein>
<dbReference type="KEGG" id="hts:HMJ29_18925"/>
<name>A0A6M6BLR7_9BACT</name>